<reference evidence="1 2" key="1">
    <citation type="journal article" date="2023" name="ACS Omega">
        <title>Identification of the Neoaspergillic Acid Biosynthesis Gene Cluster by Establishing an In Vitro CRISPR-Ribonucleoprotein Genetic System in Aspergillus melleus.</title>
        <authorList>
            <person name="Yuan B."/>
            <person name="Grau M.F."/>
            <person name="Murata R.M."/>
            <person name="Torok T."/>
            <person name="Venkateswaran K."/>
            <person name="Stajich J.E."/>
            <person name="Wang C.C.C."/>
        </authorList>
    </citation>
    <scope>NUCLEOTIDE SEQUENCE [LARGE SCALE GENOMIC DNA]</scope>
    <source>
        <strain evidence="1 2">IMV 1140</strain>
    </source>
</reference>
<name>A0ACC3B3K6_9EURO</name>
<comment type="caution">
    <text evidence="1">The sequence shown here is derived from an EMBL/GenBank/DDBJ whole genome shotgun (WGS) entry which is preliminary data.</text>
</comment>
<organism evidence="1 2">
    <name type="scientific">Aspergillus melleus</name>
    <dbReference type="NCBI Taxonomy" id="138277"/>
    <lineage>
        <taxon>Eukaryota</taxon>
        <taxon>Fungi</taxon>
        <taxon>Dikarya</taxon>
        <taxon>Ascomycota</taxon>
        <taxon>Pezizomycotina</taxon>
        <taxon>Eurotiomycetes</taxon>
        <taxon>Eurotiomycetidae</taxon>
        <taxon>Eurotiales</taxon>
        <taxon>Aspergillaceae</taxon>
        <taxon>Aspergillus</taxon>
        <taxon>Aspergillus subgen. Circumdati</taxon>
    </lineage>
</organism>
<evidence type="ECO:0000313" key="1">
    <source>
        <dbReference type="EMBL" id="KAK1144760.1"/>
    </source>
</evidence>
<accession>A0ACC3B3K6</accession>
<keyword evidence="2" id="KW-1185">Reference proteome</keyword>
<protein>
    <submittedName>
        <fullName evidence="1">Uncharacterized protein</fullName>
    </submittedName>
</protein>
<gene>
    <name evidence="1" type="ORF">N8T08_004771</name>
</gene>
<evidence type="ECO:0000313" key="2">
    <source>
        <dbReference type="Proteomes" id="UP001177260"/>
    </source>
</evidence>
<dbReference type="EMBL" id="JAOPJF010000028">
    <property type="protein sequence ID" value="KAK1144760.1"/>
    <property type="molecule type" value="Genomic_DNA"/>
</dbReference>
<proteinExistence type="predicted"/>
<dbReference type="Proteomes" id="UP001177260">
    <property type="component" value="Unassembled WGS sequence"/>
</dbReference>
<sequence length="151" mass="16337">MSVLPSCIHAIQSVIALVILGCSAARLSEESSSGFGLALFTAIATILAAIYIITTSFIAKTLFKLWVSVASNAFTLAFWIITAVVLGTTHHFLYCQGDQHNHCYRKRYYHGRDGLWAATLALSVIDGILSAVALGISCCGRKNREKNEEVA</sequence>